<dbReference type="InterPro" id="IPR036291">
    <property type="entry name" value="NAD(P)-bd_dom_sf"/>
</dbReference>
<dbReference type="EMBL" id="RSCD01000015">
    <property type="protein sequence ID" value="RSH89039.1"/>
    <property type="molecule type" value="Genomic_DNA"/>
</dbReference>
<evidence type="ECO:0000259" key="7">
    <source>
        <dbReference type="Pfam" id="PF22725"/>
    </source>
</evidence>
<dbReference type="InterPro" id="IPR000683">
    <property type="entry name" value="Gfo/Idh/MocA-like_OxRdtase_N"/>
</dbReference>
<evidence type="ECO:0000313" key="8">
    <source>
        <dbReference type="EMBL" id="RSH89039.1"/>
    </source>
</evidence>
<gene>
    <name evidence="8" type="ORF">EHS25_002701</name>
</gene>
<accession>A0A427YCY6</accession>
<evidence type="ECO:0000256" key="2">
    <source>
        <dbReference type="ARBA" id="ARBA00023002"/>
    </source>
</evidence>
<organism evidence="8 9">
    <name type="scientific">Saitozyma podzolica</name>
    <dbReference type="NCBI Taxonomy" id="1890683"/>
    <lineage>
        <taxon>Eukaryota</taxon>
        <taxon>Fungi</taxon>
        <taxon>Dikarya</taxon>
        <taxon>Basidiomycota</taxon>
        <taxon>Agaricomycotina</taxon>
        <taxon>Tremellomycetes</taxon>
        <taxon>Tremellales</taxon>
        <taxon>Trimorphomycetaceae</taxon>
        <taxon>Saitozyma</taxon>
    </lineage>
</organism>
<dbReference type="STRING" id="1890683.A0A427YCY6"/>
<dbReference type="Pfam" id="PF22725">
    <property type="entry name" value="GFO_IDH_MocA_C3"/>
    <property type="match status" value="1"/>
</dbReference>
<dbReference type="SUPFAM" id="SSF51735">
    <property type="entry name" value="NAD(P)-binding Rossmann-fold domains"/>
    <property type="match status" value="1"/>
</dbReference>
<dbReference type="PANTHER" id="PTHR22604:SF105">
    <property type="entry name" value="TRANS-1,2-DIHYDROBENZENE-1,2-DIOL DEHYDROGENASE"/>
    <property type="match status" value="1"/>
</dbReference>
<sequence>MSPHTIRWGIISTGGIATKFSQDILVDPSTREVTDVAHRITAIGSRSVASAQAFIDKLKAGKAPYDWAVGKGLLDDTKAYGSYEEVYNDPNVDAIYIGTPHTRASRGKHVLCEKPFTLDLDELDELIAIAKEKKLFLMEAVWTRFHPIAYAVQDIIHSGKLGKVKRFSSEFSMDFDPDNRPYSHRMIDPALGGGSLLDMGPYPSVWAMLVLHQHPLNKDRKPPKLHFSHQTLYPRSNVDLNSRWLLEWEGVSQAMLMTDMNTHGPRESTVYISCEEGDLALECECGATPSRGFKDVPLKLGIPAPSPSGRCSSRYLASRVTDTGVNVETHLTRTGGPFKPQRFWLIPHPPGSEKSIKEKTEHHYPVSAGGGMAYEADEVARCVRDGKLESERMPWEESRIVQSWFDQVRRAGGGVLADAKGNAVK</sequence>
<dbReference type="InterPro" id="IPR055170">
    <property type="entry name" value="GFO_IDH_MocA-like_dom"/>
</dbReference>
<comment type="caution">
    <text evidence="8">The sequence shown here is derived from an EMBL/GenBank/DDBJ whole genome shotgun (WGS) entry which is preliminary data.</text>
</comment>
<feature type="domain" description="Gfo/Idh/MocA-like oxidoreductase N-terminal" evidence="6">
    <location>
        <begin position="6"/>
        <end position="138"/>
    </location>
</feature>
<dbReference type="GO" id="GO:0047837">
    <property type="term" value="F:D-xylose 1-dehydrogenase (NADP+) activity"/>
    <property type="evidence" value="ECO:0007669"/>
    <property type="project" value="UniProtKB-EC"/>
</dbReference>
<keyword evidence="9" id="KW-1185">Reference proteome</keyword>
<dbReference type="AlphaFoldDB" id="A0A427YCY6"/>
<dbReference type="EC" id="1.1.1.179" evidence="3"/>
<dbReference type="Gene3D" id="3.40.50.720">
    <property type="entry name" value="NAD(P)-binding Rossmann-like Domain"/>
    <property type="match status" value="1"/>
</dbReference>
<reference evidence="8 9" key="1">
    <citation type="submission" date="2018-11" db="EMBL/GenBank/DDBJ databases">
        <title>Genome sequence of Saitozyma podzolica DSM 27192.</title>
        <authorList>
            <person name="Aliyu H."/>
            <person name="Gorte O."/>
            <person name="Ochsenreither K."/>
        </authorList>
    </citation>
    <scope>NUCLEOTIDE SEQUENCE [LARGE SCALE GENOMIC DNA]</scope>
    <source>
        <strain evidence="8 9">DSM 27192</strain>
    </source>
</reference>
<evidence type="ECO:0000313" key="9">
    <source>
        <dbReference type="Proteomes" id="UP000279259"/>
    </source>
</evidence>
<protein>
    <recommendedName>
        <fullName evidence="3">D-xylose 1-dehydrogenase (NADP(+), D-xylono-1,5-lactone-forming)</fullName>
        <ecNumber evidence="3">1.1.1.179</ecNumber>
    </recommendedName>
    <alternativeName>
        <fullName evidence="4">D-xylose-NADP dehydrogenase</fullName>
    </alternativeName>
</protein>
<dbReference type="Gene3D" id="3.30.360.10">
    <property type="entry name" value="Dihydrodipicolinate Reductase, domain 2"/>
    <property type="match status" value="2"/>
</dbReference>
<comment type="similarity">
    <text evidence="1">Belongs to the Gfo/Idh/MocA family.</text>
</comment>
<comment type="catalytic activity">
    <reaction evidence="5">
        <text>D-xylose + NADP(+) = D-xylono-1,5-lactone + NADPH + H(+)</text>
        <dbReference type="Rhea" id="RHEA:22000"/>
        <dbReference type="ChEBI" id="CHEBI:15378"/>
        <dbReference type="ChEBI" id="CHEBI:15867"/>
        <dbReference type="ChEBI" id="CHEBI:53455"/>
        <dbReference type="ChEBI" id="CHEBI:57783"/>
        <dbReference type="ChEBI" id="CHEBI:58349"/>
        <dbReference type="EC" id="1.1.1.179"/>
    </reaction>
</comment>
<dbReference type="SUPFAM" id="SSF55347">
    <property type="entry name" value="Glyceraldehyde-3-phosphate dehydrogenase-like, C-terminal domain"/>
    <property type="match status" value="1"/>
</dbReference>
<dbReference type="Proteomes" id="UP000279259">
    <property type="component" value="Unassembled WGS sequence"/>
</dbReference>
<dbReference type="InterPro" id="IPR050984">
    <property type="entry name" value="Gfo/Idh/MocA_domain"/>
</dbReference>
<evidence type="ECO:0000256" key="1">
    <source>
        <dbReference type="ARBA" id="ARBA00010928"/>
    </source>
</evidence>
<proteinExistence type="inferred from homology"/>
<evidence type="ECO:0000256" key="5">
    <source>
        <dbReference type="ARBA" id="ARBA00049233"/>
    </source>
</evidence>
<dbReference type="Pfam" id="PF01408">
    <property type="entry name" value="GFO_IDH_MocA"/>
    <property type="match status" value="1"/>
</dbReference>
<evidence type="ECO:0000256" key="3">
    <source>
        <dbReference type="ARBA" id="ARBA00038984"/>
    </source>
</evidence>
<dbReference type="OrthoDB" id="2129491at2759"/>
<keyword evidence="2" id="KW-0560">Oxidoreductase</keyword>
<dbReference type="PANTHER" id="PTHR22604">
    <property type="entry name" value="OXIDOREDUCTASES"/>
    <property type="match status" value="1"/>
</dbReference>
<dbReference type="GO" id="GO:0000166">
    <property type="term" value="F:nucleotide binding"/>
    <property type="evidence" value="ECO:0007669"/>
    <property type="project" value="InterPro"/>
</dbReference>
<name>A0A427YCY6_9TREE</name>
<evidence type="ECO:0000256" key="4">
    <source>
        <dbReference type="ARBA" id="ARBA00042988"/>
    </source>
</evidence>
<evidence type="ECO:0000259" key="6">
    <source>
        <dbReference type="Pfam" id="PF01408"/>
    </source>
</evidence>
<feature type="domain" description="GFO/IDH/MocA-like oxidoreductase" evidence="7">
    <location>
        <begin position="151"/>
        <end position="279"/>
    </location>
</feature>